<organism evidence="2 3">
    <name type="scientific">Phaeosphaeria nodorum (strain SN15 / ATCC MYA-4574 / FGSC 10173)</name>
    <name type="common">Glume blotch fungus</name>
    <name type="synonym">Parastagonospora nodorum</name>
    <dbReference type="NCBI Taxonomy" id="321614"/>
    <lineage>
        <taxon>Eukaryota</taxon>
        <taxon>Fungi</taxon>
        <taxon>Dikarya</taxon>
        <taxon>Ascomycota</taxon>
        <taxon>Pezizomycotina</taxon>
        <taxon>Dothideomycetes</taxon>
        <taxon>Pleosporomycetidae</taxon>
        <taxon>Pleosporales</taxon>
        <taxon>Pleosporineae</taxon>
        <taxon>Phaeosphaeriaceae</taxon>
        <taxon>Parastagonospora</taxon>
    </lineage>
</organism>
<protein>
    <submittedName>
        <fullName evidence="2">Uncharacterized protein</fullName>
    </submittedName>
</protein>
<dbReference type="HOGENOM" id="CLU_2923419_0_0_1"/>
<dbReference type="EMBL" id="CH445331">
    <property type="protein sequence ID" value="EAT87716.1"/>
    <property type="molecule type" value="Genomic_DNA"/>
</dbReference>
<dbReference type="RefSeq" id="XP_001795732.1">
    <property type="nucleotide sequence ID" value="XM_001795680.1"/>
</dbReference>
<evidence type="ECO:0000256" key="1">
    <source>
        <dbReference type="SAM" id="MobiDB-lite"/>
    </source>
</evidence>
<feature type="region of interest" description="Disordered" evidence="1">
    <location>
        <begin position="1"/>
        <end position="23"/>
    </location>
</feature>
<evidence type="ECO:0000313" key="3">
    <source>
        <dbReference type="Proteomes" id="UP000001055"/>
    </source>
</evidence>
<sequence length="61" mass="6859">MGNGSIEAQGVIGDQPSRCSGNTASRLEELTSALRPTLRRHIQLWSQRTRLFTMVIKTPKY</sequence>
<reference evidence="3" key="1">
    <citation type="journal article" date="2007" name="Plant Cell">
        <title>Dothideomycete-plant interactions illuminated by genome sequencing and EST analysis of the wheat pathogen Stagonospora nodorum.</title>
        <authorList>
            <person name="Hane J.K."/>
            <person name="Lowe R.G."/>
            <person name="Solomon P.S."/>
            <person name="Tan K.C."/>
            <person name="Schoch C.L."/>
            <person name="Spatafora J.W."/>
            <person name="Crous P.W."/>
            <person name="Kodira C."/>
            <person name="Birren B.W."/>
            <person name="Galagan J.E."/>
            <person name="Torriani S.F."/>
            <person name="McDonald B.A."/>
            <person name="Oliver R.P."/>
        </authorList>
    </citation>
    <scope>NUCLEOTIDE SEQUENCE [LARGE SCALE GENOMIC DNA]</scope>
    <source>
        <strain evidence="3">SN15 / ATCC MYA-4574 / FGSC 10173</strain>
    </source>
</reference>
<gene>
    <name evidence="2" type="ORF">SNOG_05325</name>
</gene>
<dbReference type="KEGG" id="pno:SNOG_05325"/>
<dbReference type="AlphaFoldDB" id="Q0USD9"/>
<dbReference type="GeneID" id="5972607"/>
<dbReference type="Proteomes" id="UP000001055">
    <property type="component" value="Unassembled WGS sequence"/>
</dbReference>
<accession>Q0USD9</accession>
<dbReference type="InParanoid" id="Q0USD9"/>
<name>Q0USD9_PHANO</name>
<evidence type="ECO:0000313" key="2">
    <source>
        <dbReference type="EMBL" id="EAT87716.1"/>
    </source>
</evidence>
<proteinExistence type="predicted"/>